<dbReference type="CDD" id="cd00093">
    <property type="entry name" value="HTH_XRE"/>
    <property type="match status" value="1"/>
</dbReference>
<organism evidence="2 3">
    <name type="scientific">Enterococcus casseliflavus</name>
    <name type="common">Enterococcus flavescens</name>
    <dbReference type="NCBI Taxonomy" id="37734"/>
    <lineage>
        <taxon>Bacteria</taxon>
        <taxon>Bacillati</taxon>
        <taxon>Bacillota</taxon>
        <taxon>Bacilli</taxon>
        <taxon>Lactobacillales</taxon>
        <taxon>Enterococcaceae</taxon>
        <taxon>Enterococcus</taxon>
    </lineage>
</organism>
<dbReference type="Pfam" id="PF01381">
    <property type="entry name" value="HTH_3"/>
    <property type="match status" value="1"/>
</dbReference>
<dbReference type="PANTHER" id="PTHR37038:SF13">
    <property type="entry name" value="HTH CRO_C1-TYPE DOMAIN-CONTAINING PROTEIN"/>
    <property type="match status" value="1"/>
</dbReference>
<sequence>MYTIITLLKEAPMNDLGTTYRKIRKSRGITQAQVCKDLLSRTTLSKFENEKLTPSVTLFIALLARIDCGFDEFFYIAQGYRLNEKQQILHQFFSLFSNQEPKALLALKEQCLLFQKTSVSKTIDLLLYVIDSLTALSTNTEKEIPCLPKVLLTVPWDVLQAYSDWTLNDIKLINCLLYLFPVETAHAIARQMIQQLKKYEALENTVPLQCAIHLNVALLYLQEQQHQEAKKAADQALLLAKKSKRYDYYSLATARKSFAIRDSDLFAKACQMASLFEDKWTCELIEKEGRQFLG</sequence>
<dbReference type="Pfam" id="PF21259">
    <property type="entry name" value="Rgg_C"/>
    <property type="match status" value="1"/>
</dbReference>
<dbReference type="SMART" id="SM00530">
    <property type="entry name" value="HTH_XRE"/>
    <property type="match status" value="1"/>
</dbReference>
<dbReference type="InterPro" id="IPR010982">
    <property type="entry name" value="Lambda_DNA-bd_dom_sf"/>
</dbReference>
<dbReference type="InterPro" id="IPR053163">
    <property type="entry name" value="HTH-type_regulator_Rgg"/>
</dbReference>
<reference evidence="2 3" key="1">
    <citation type="submission" date="2018-08" db="EMBL/GenBank/DDBJ databases">
        <title>A genome reference for cultivated species of the human gut microbiota.</title>
        <authorList>
            <person name="Zou Y."/>
            <person name="Xue W."/>
            <person name="Luo G."/>
        </authorList>
    </citation>
    <scope>NUCLEOTIDE SEQUENCE [LARGE SCALE GENOMIC DNA]</scope>
    <source>
        <strain evidence="2 3">AF48-16</strain>
    </source>
</reference>
<proteinExistence type="predicted"/>
<dbReference type="AlphaFoldDB" id="A0A415ELN0"/>
<accession>A0A415ELN0</accession>
<dbReference type="PROSITE" id="PS50943">
    <property type="entry name" value="HTH_CROC1"/>
    <property type="match status" value="1"/>
</dbReference>
<dbReference type="PANTHER" id="PTHR37038">
    <property type="entry name" value="TRANSCRIPTIONAL REGULATOR-RELATED"/>
    <property type="match status" value="1"/>
</dbReference>
<evidence type="ECO:0000259" key="1">
    <source>
        <dbReference type="PROSITE" id="PS50943"/>
    </source>
</evidence>
<evidence type="ECO:0000313" key="2">
    <source>
        <dbReference type="EMBL" id="RHK02794.1"/>
    </source>
</evidence>
<dbReference type="Proteomes" id="UP000286288">
    <property type="component" value="Unassembled WGS sequence"/>
</dbReference>
<dbReference type="SUPFAM" id="SSF47413">
    <property type="entry name" value="lambda repressor-like DNA-binding domains"/>
    <property type="match status" value="1"/>
</dbReference>
<dbReference type="InterPro" id="IPR001387">
    <property type="entry name" value="Cro/C1-type_HTH"/>
</dbReference>
<protein>
    <submittedName>
        <fullName evidence="2">XRE family transcriptional regulator</fullName>
    </submittedName>
</protein>
<evidence type="ECO:0000313" key="3">
    <source>
        <dbReference type="Proteomes" id="UP000286288"/>
    </source>
</evidence>
<dbReference type="Gene3D" id="1.25.40.10">
    <property type="entry name" value="Tetratricopeptide repeat domain"/>
    <property type="match status" value="1"/>
</dbReference>
<dbReference type="EMBL" id="QRMZ01000042">
    <property type="protein sequence ID" value="RHK02794.1"/>
    <property type="molecule type" value="Genomic_DNA"/>
</dbReference>
<comment type="caution">
    <text evidence="2">The sequence shown here is derived from an EMBL/GenBank/DDBJ whole genome shotgun (WGS) entry which is preliminary data.</text>
</comment>
<dbReference type="GO" id="GO:0003677">
    <property type="term" value="F:DNA binding"/>
    <property type="evidence" value="ECO:0007669"/>
    <property type="project" value="InterPro"/>
</dbReference>
<feature type="domain" description="HTH cro/C1-type" evidence="1">
    <location>
        <begin position="21"/>
        <end position="73"/>
    </location>
</feature>
<dbReference type="InterPro" id="IPR011990">
    <property type="entry name" value="TPR-like_helical_dom_sf"/>
</dbReference>
<gene>
    <name evidence="2" type="ORF">DW084_17780</name>
</gene>
<name>A0A415ELN0_ENTCA</name>
<dbReference type="InterPro" id="IPR010057">
    <property type="entry name" value="Transcription_activator_Rgg_C"/>
</dbReference>